<sequence>MPPLDTIHHPGRARTTTEVLHQEATLTEVDLQVPEVHQELPHPEHQHIKVLEAVPVPPVHTGVLEAAQEVHNRTEVLLQDQAAINPLVVPVAEVAVATEVLDHPDHHRLLRDDHLQAHQEVEEGVNKSNKNQYRDKNHLQ</sequence>
<accession>A0A316E2K2</accession>
<name>A0A316E2K2_9FLAO</name>
<protein>
    <submittedName>
        <fullName evidence="2">Uncharacterized protein</fullName>
    </submittedName>
</protein>
<dbReference type="EMBL" id="QGGQ01000002">
    <property type="protein sequence ID" value="PWK24897.1"/>
    <property type="molecule type" value="Genomic_DNA"/>
</dbReference>
<organism evidence="2 3">
    <name type="scientific">Maribacter polysiphoniae</name>
    <dbReference type="NCBI Taxonomy" id="429344"/>
    <lineage>
        <taxon>Bacteria</taxon>
        <taxon>Pseudomonadati</taxon>
        <taxon>Bacteroidota</taxon>
        <taxon>Flavobacteriia</taxon>
        <taxon>Flavobacteriales</taxon>
        <taxon>Flavobacteriaceae</taxon>
        <taxon>Maribacter</taxon>
    </lineage>
</organism>
<evidence type="ECO:0000256" key="1">
    <source>
        <dbReference type="SAM" id="MobiDB-lite"/>
    </source>
</evidence>
<evidence type="ECO:0000313" key="2">
    <source>
        <dbReference type="EMBL" id="PWK24897.1"/>
    </source>
</evidence>
<gene>
    <name evidence="2" type="ORF">LX92_01265</name>
</gene>
<proteinExistence type="predicted"/>
<reference evidence="2 3" key="1">
    <citation type="submission" date="2018-05" db="EMBL/GenBank/DDBJ databases">
        <title>Genomic Encyclopedia of Archaeal and Bacterial Type Strains, Phase II (KMG-II): from individual species to whole genera.</title>
        <authorList>
            <person name="Goeker M."/>
        </authorList>
    </citation>
    <scope>NUCLEOTIDE SEQUENCE [LARGE SCALE GENOMIC DNA]</scope>
    <source>
        <strain evidence="2 3">DSM 23514</strain>
    </source>
</reference>
<feature type="region of interest" description="Disordered" evidence="1">
    <location>
        <begin position="120"/>
        <end position="140"/>
    </location>
</feature>
<dbReference type="AlphaFoldDB" id="A0A316E2K2"/>
<evidence type="ECO:0000313" key="3">
    <source>
        <dbReference type="Proteomes" id="UP000245667"/>
    </source>
</evidence>
<comment type="caution">
    <text evidence="2">The sequence shown here is derived from an EMBL/GenBank/DDBJ whole genome shotgun (WGS) entry which is preliminary data.</text>
</comment>
<dbReference type="Proteomes" id="UP000245667">
    <property type="component" value="Unassembled WGS sequence"/>
</dbReference>